<keyword evidence="1" id="KW-0812">Transmembrane</keyword>
<evidence type="ECO:0000313" key="2">
    <source>
        <dbReference type="EMBL" id="ASC73823.1"/>
    </source>
</evidence>
<dbReference type="Proteomes" id="UP000191901">
    <property type="component" value="Chromosome"/>
</dbReference>
<protein>
    <submittedName>
        <fullName evidence="2">Uncharacterized protein</fullName>
    </submittedName>
</protein>
<evidence type="ECO:0000256" key="1">
    <source>
        <dbReference type="SAM" id="Phobius"/>
    </source>
</evidence>
<keyword evidence="1" id="KW-1133">Transmembrane helix</keyword>
<proteinExistence type="predicted"/>
<gene>
    <name evidence="2" type="ORF">XM38_047960</name>
</gene>
<dbReference type="EMBL" id="CP021983">
    <property type="protein sequence ID" value="ASC73823.1"/>
    <property type="molecule type" value="Genomic_DNA"/>
</dbReference>
<evidence type="ECO:0000313" key="3">
    <source>
        <dbReference type="Proteomes" id="UP000191901"/>
    </source>
</evidence>
<organism evidence="2 3">
    <name type="scientific">Halomicronema hongdechloris C2206</name>
    <dbReference type="NCBI Taxonomy" id="1641165"/>
    <lineage>
        <taxon>Bacteria</taxon>
        <taxon>Bacillati</taxon>
        <taxon>Cyanobacteriota</taxon>
        <taxon>Cyanophyceae</taxon>
        <taxon>Nodosilineales</taxon>
        <taxon>Nodosilineaceae</taxon>
        <taxon>Halomicronema</taxon>
    </lineage>
</organism>
<sequence length="48" mass="5048">MTLPPQSILIGGLIGALIGFLLGLILGPLLRQRRIHQPTKPCASASNT</sequence>
<dbReference type="AlphaFoldDB" id="A0A1Z3HU56"/>
<keyword evidence="1" id="KW-0472">Membrane</keyword>
<reference evidence="2 3" key="1">
    <citation type="journal article" date="2016" name="Biochim. Biophys. Acta">
        <title>Characterization of red-shifted phycobilisomes isolated from the chlorophyll f-containing cyanobacterium Halomicronema hongdechloris.</title>
        <authorList>
            <person name="Li Y."/>
            <person name="Lin Y."/>
            <person name="Garvey C.J."/>
            <person name="Birch D."/>
            <person name="Corkery R.W."/>
            <person name="Loughlin P.C."/>
            <person name="Scheer H."/>
            <person name="Willows R.D."/>
            <person name="Chen M."/>
        </authorList>
    </citation>
    <scope>NUCLEOTIDE SEQUENCE [LARGE SCALE GENOMIC DNA]</scope>
    <source>
        <strain evidence="2 3">C2206</strain>
    </source>
</reference>
<dbReference type="KEGG" id="hhg:XM38_047960"/>
<name>A0A1Z3HU56_9CYAN</name>
<keyword evidence="3" id="KW-1185">Reference proteome</keyword>
<dbReference type="RefSeq" id="WP_187329522.1">
    <property type="nucleotide sequence ID" value="NZ_CP021983.2"/>
</dbReference>
<feature type="transmembrane region" description="Helical" evidence="1">
    <location>
        <begin position="6"/>
        <end position="30"/>
    </location>
</feature>
<accession>A0A1Z3HU56</accession>